<dbReference type="Gene3D" id="1.20.1720.10">
    <property type="entry name" value="Multidrug resistance protein D"/>
    <property type="match status" value="1"/>
</dbReference>
<protein>
    <submittedName>
        <fullName evidence="7">MFS transporter</fullName>
    </submittedName>
</protein>
<dbReference type="PANTHER" id="PTHR23501:SF197">
    <property type="entry name" value="COMD"/>
    <property type="match status" value="1"/>
</dbReference>
<dbReference type="AlphaFoldDB" id="A0A2M9BTZ8"/>
<dbReference type="InterPro" id="IPR011701">
    <property type="entry name" value="MFS"/>
</dbReference>
<keyword evidence="8" id="KW-1185">Reference proteome</keyword>
<feature type="transmembrane region" description="Helical" evidence="5">
    <location>
        <begin position="28"/>
        <end position="47"/>
    </location>
</feature>
<evidence type="ECO:0000256" key="1">
    <source>
        <dbReference type="ARBA" id="ARBA00004651"/>
    </source>
</evidence>
<feature type="transmembrane region" description="Helical" evidence="5">
    <location>
        <begin position="94"/>
        <end position="114"/>
    </location>
</feature>
<dbReference type="Gene3D" id="1.20.1250.20">
    <property type="entry name" value="MFS general substrate transporter like domains"/>
    <property type="match status" value="1"/>
</dbReference>
<reference evidence="7 8" key="1">
    <citation type="submission" date="2017-11" db="EMBL/GenBank/DDBJ databases">
        <title>Genomic Encyclopedia of Archaeal and Bacterial Type Strains, Phase II (KMG-II): From Individual Species to Whole Genera.</title>
        <authorList>
            <person name="Goeker M."/>
        </authorList>
    </citation>
    <scope>NUCLEOTIDE SEQUENCE [LARGE SCALE GENOMIC DNA]</scope>
    <source>
        <strain evidence="7 8">DSM 25625</strain>
    </source>
</reference>
<evidence type="ECO:0000256" key="2">
    <source>
        <dbReference type="ARBA" id="ARBA00022692"/>
    </source>
</evidence>
<dbReference type="InterPro" id="IPR036259">
    <property type="entry name" value="MFS_trans_sf"/>
</dbReference>
<organism evidence="7 8">
    <name type="scientific">Compostimonas suwonensis</name>
    <dbReference type="NCBI Taxonomy" id="1048394"/>
    <lineage>
        <taxon>Bacteria</taxon>
        <taxon>Bacillati</taxon>
        <taxon>Actinomycetota</taxon>
        <taxon>Actinomycetes</taxon>
        <taxon>Micrococcales</taxon>
        <taxon>Microbacteriaceae</taxon>
        <taxon>Compostimonas</taxon>
    </lineage>
</organism>
<dbReference type="OrthoDB" id="4484751at2"/>
<feature type="transmembrane region" description="Helical" evidence="5">
    <location>
        <begin position="213"/>
        <end position="232"/>
    </location>
</feature>
<dbReference type="Pfam" id="PF07690">
    <property type="entry name" value="MFS_1"/>
    <property type="match status" value="1"/>
</dbReference>
<feature type="transmembrane region" description="Helical" evidence="5">
    <location>
        <begin position="180"/>
        <end position="201"/>
    </location>
</feature>
<dbReference type="PANTHER" id="PTHR23501">
    <property type="entry name" value="MAJOR FACILITATOR SUPERFAMILY"/>
    <property type="match status" value="1"/>
</dbReference>
<dbReference type="GO" id="GO:0005886">
    <property type="term" value="C:plasma membrane"/>
    <property type="evidence" value="ECO:0007669"/>
    <property type="project" value="UniProtKB-SubCell"/>
</dbReference>
<dbReference type="InterPro" id="IPR020846">
    <property type="entry name" value="MFS_dom"/>
</dbReference>
<proteinExistence type="predicted"/>
<feature type="transmembrane region" description="Helical" evidence="5">
    <location>
        <begin position="321"/>
        <end position="342"/>
    </location>
</feature>
<feature type="transmembrane region" description="Helical" evidence="5">
    <location>
        <begin position="354"/>
        <end position="372"/>
    </location>
</feature>
<evidence type="ECO:0000256" key="4">
    <source>
        <dbReference type="ARBA" id="ARBA00023136"/>
    </source>
</evidence>
<feature type="transmembrane region" description="Helical" evidence="5">
    <location>
        <begin position="120"/>
        <end position="140"/>
    </location>
</feature>
<feature type="transmembrane region" description="Helical" evidence="5">
    <location>
        <begin position="422"/>
        <end position="446"/>
    </location>
</feature>
<gene>
    <name evidence="7" type="ORF">CLV54_2360</name>
</gene>
<dbReference type="PROSITE" id="PS50850">
    <property type="entry name" value="MFS"/>
    <property type="match status" value="1"/>
</dbReference>
<feature type="transmembrane region" description="Helical" evidence="5">
    <location>
        <begin position="452"/>
        <end position="474"/>
    </location>
</feature>
<feature type="transmembrane region" description="Helical" evidence="5">
    <location>
        <begin position="67"/>
        <end position="87"/>
    </location>
</feature>
<evidence type="ECO:0000256" key="3">
    <source>
        <dbReference type="ARBA" id="ARBA00022989"/>
    </source>
</evidence>
<keyword evidence="3 5" id="KW-1133">Transmembrane helix</keyword>
<feature type="transmembrane region" description="Helical" evidence="5">
    <location>
        <begin position="378"/>
        <end position="401"/>
    </location>
</feature>
<feature type="domain" description="Major facilitator superfamily (MFS) profile" evidence="6">
    <location>
        <begin position="29"/>
        <end position="479"/>
    </location>
</feature>
<keyword evidence="4 5" id="KW-0472">Membrane</keyword>
<feature type="transmembrane region" description="Helical" evidence="5">
    <location>
        <begin position="152"/>
        <end position="174"/>
    </location>
</feature>
<evidence type="ECO:0000259" key="6">
    <source>
        <dbReference type="PROSITE" id="PS50850"/>
    </source>
</evidence>
<dbReference type="CDD" id="cd17504">
    <property type="entry name" value="MFS_MMR_MDR_like"/>
    <property type="match status" value="1"/>
</dbReference>
<evidence type="ECO:0000256" key="5">
    <source>
        <dbReference type="SAM" id="Phobius"/>
    </source>
</evidence>
<dbReference type="SUPFAM" id="SSF103473">
    <property type="entry name" value="MFS general substrate transporter"/>
    <property type="match status" value="1"/>
</dbReference>
<feature type="transmembrane region" description="Helical" evidence="5">
    <location>
        <begin position="238"/>
        <end position="262"/>
    </location>
</feature>
<accession>A0A2M9BTZ8</accession>
<dbReference type="GO" id="GO:0022857">
    <property type="term" value="F:transmembrane transporter activity"/>
    <property type="evidence" value="ECO:0007669"/>
    <property type="project" value="InterPro"/>
</dbReference>
<dbReference type="EMBL" id="PGFB01000004">
    <property type="protein sequence ID" value="PJJ61415.1"/>
    <property type="molecule type" value="Genomic_DNA"/>
</dbReference>
<sequence>MPRLTGPQDGSLNDRERRRLTRIPSDRAIIATLALTGLIAAFMQTLVTPILPELPQLLDTTVGDASWILTSTLLAAAITTPISGRLGDMFGKRLIVLVLLGCLLAGSVVAALSTSLIPLIAGRALQGVGLGVIALGVSILRDVLHPKNLGGAVALVSATLGVGGAIGLPISAIIAENLDWHVLFWLAALLAVVAFVLVLAIVPESTLKTAGRFDFGGAVLFAIGLTAILLGISKGELWGWTSLATLGLLIGGTVVLLGWGFYELRVHSPLIDLRIAARRPVLLTNLTSISVGFGFFISSAALPQLLELPSTTGVGLGQSLLIASLCLTPSGLVMFFMSPVAARLSAARGPRTSLILGGAIITVGYAIAVGLMTEVWHAVFIATAVGFGVGFAYAAMPTLIMHAVPATETAAANGLNSVMRTLGSTVAATVVGVILSSSVVVSQGVAIPTAGAFRTVFIVGAGVALMGVVIAFFIPRHEPKYETASIPIVGSEA</sequence>
<feature type="transmembrane region" description="Helical" evidence="5">
    <location>
        <begin position="282"/>
        <end position="301"/>
    </location>
</feature>
<dbReference type="RefSeq" id="WP_100345167.1">
    <property type="nucleotide sequence ID" value="NZ_PGFB01000004.1"/>
</dbReference>
<comment type="caution">
    <text evidence="7">The sequence shown here is derived from an EMBL/GenBank/DDBJ whole genome shotgun (WGS) entry which is preliminary data.</text>
</comment>
<keyword evidence="2 5" id="KW-0812">Transmembrane</keyword>
<comment type="subcellular location">
    <subcellularLocation>
        <location evidence="1">Cell membrane</location>
        <topology evidence="1">Multi-pass membrane protein</topology>
    </subcellularLocation>
</comment>
<evidence type="ECO:0000313" key="8">
    <source>
        <dbReference type="Proteomes" id="UP000230161"/>
    </source>
</evidence>
<name>A0A2M9BTZ8_9MICO</name>
<evidence type="ECO:0000313" key="7">
    <source>
        <dbReference type="EMBL" id="PJJ61415.1"/>
    </source>
</evidence>
<dbReference type="Proteomes" id="UP000230161">
    <property type="component" value="Unassembled WGS sequence"/>
</dbReference>